<sequence length="101" mass="11408">MQQSATAEHSTHQECARNALRLVARSSSHGPLGKRPNRVRLGDAQKEIQYKSARDGGLLDPTTKTYGELSFYPMADGALEEEESPDLTRYQYRYDSKEMTL</sequence>
<organism evidence="2 3">
    <name type="scientific">Pleurodeles waltl</name>
    <name type="common">Iberian ribbed newt</name>
    <dbReference type="NCBI Taxonomy" id="8319"/>
    <lineage>
        <taxon>Eukaryota</taxon>
        <taxon>Metazoa</taxon>
        <taxon>Chordata</taxon>
        <taxon>Craniata</taxon>
        <taxon>Vertebrata</taxon>
        <taxon>Euteleostomi</taxon>
        <taxon>Amphibia</taxon>
        <taxon>Batrachia</taxon>
        <taxon>Caudata</taxon>
        <taxon>Salamandroidea</taxon>
        <taxon>Salamandridae</taxon>
        <taxon>Pleurodelinae</taxon>
        <taxon>Pleurodeles</taxon>
    </lineage>
</organism>
<accession>A0AAV7W636</accession>
<dbReference type="AlphaFoldDB" id="A0AAV7W636"/>
<protein>
    <submittedName>
        <fullName evidence="2">Uncharacterized protein</fullName>
    </submittedName>
</protein>
<evidence type="ECO:0000313" key="3">
    <source>
        <dbReference type="Proteomes" id="UP001066276"/>
    </source>
</evidence>
<proteinExistence type="predicted"/>
<gene>
    <name evidence="2" type="ORF">NDU88_004256</name>
</gene>
<dbReference type="EMBL" id="JANPWB010000002">
    <property type="protein sequence ID" value="KAJ1208873.1"/>
    <property type="molecule type" value="Genomic_DNA"/>
</dbReference>
<keyword evidence="3" id="KW-1185">Reference proteome</keyword>
<reference evidence="2" key="1">
    <citation type="journal article" date="2022" name="bioRxiv">
        <title>Sequencing and chromosome-scale assembly of the giantPleurodeles waltlgenome.</title>
        <authorList>
            <person name="Brown T."/>
            <person name="Elewa A."/>
            <person name="Iarovenko S."/>
            <person name="Subramanian E."/>
            <person name="Araus A.J."/>
            <person name="Petzold A."/>
            <person name="Susuki M."/>
            <person name="Suzuki K.-i.T."/>
            <person name="Hayashi T."/>
            <person name="Toyoda A."/>
            <person name="Oliveira C."/>
            <person name="Osipova E."/>
            <person name="Leigh N.D."/>
            <person name="Simon A."/>
            <person name="Yun M.H."/>
        </authorList>
    </citation>
    <scope>NUCLEOTIDE SEQUENCE</scope>
    <source>
        <strain evidence="2">20211129_DDA</strain>
        <tissue evidence="2">Liver</tissue>
    </source>
</reference>
<evidence type="ECO:0000256" key="1">
    <source>
        <dbReference type="SAM" id="MobiDB-lite"/>
    </source>
</evidence>
<name>A0AAV7W636_PLEWA</name>
<comment type="caution">
    <text evidence="2">The sequence shown here is derived from an EMBL/GenBank/DDBJ whole genome shotgun (WGS) entry which is preliminary data.</text>
</comment>
<dbReference type="Proteomes" id="UP001066276">
    <property type="component" value="Chromosome 1_2"/>
</dbReference>
<feature type="region of interest" description="Disordered" evidence="1">
    <location>
        <begin position="21"/>
        <end position="45"/>
    </location>
</feature>
<evidence type="ECO:0000313" key="2">
    <source>
        <dbReference type="EMBL" id="KAJ1208873.1"/>
    </source>
</evidence>